<feature type="chain" id="PRO_5023416894" description="Envelope glycoprotein gp160" evidence="32">
    <location>
        <begin position="32"/>
        <end position="857"/>
    </location>
</feature>
<dbReference type="GO" id="GO:0055036">
    <property type="term" value="C:virion membrane"/>
    <property type="evidence" value="ECO:0007669"/>
    <property type="project" value="UniProtKB-SubCell"/>
</dbReference>
<comment type="similarity">
    <text evidence="32">Belongs to the HIV-1 env protein family.</text>
</comment>
<dbReference type="GO" id="GO:0020002">
    <property type="term" value="C:host cell plasma membrane"/>
    <property type="evidence" value="ECO:0007669"/>
    <property type="project" value="UniProtKB-SubCell"/>
</dbReference>
<keyword evidence="28 32" id="KW-0325">Glycoprotein</keyword>
<accession>D7R5K9</accession>
<evidence type="ECO:0000256" key="29">
    <source>
        <dbReference type="ARBA" id="ARBA00023280"/>
    </source>
</evidence>
<dbReference type="Gene3D" id="1.10.287.210">
    <property type="match status" value="1"/>
</dbReference>
<feature type="short sequence motif" description="YXXL motif; contains endocytosis signal" evidence="32">
    <location>
        <begin position="719"/>
        <end position="722"/>
    </location>
</feature>
<gene>
    <name evidence="32 36" type="primary">env</name>
</gene>
<evidence type="ECO:0000256" key="3">
    <source>
        <dbReference type="ARBA" id="ARBA00004505"/>
    </source>
</evidence>
<comment type="function">
    <text evidence="32">Envelope glycoprotein gp160: Oligomerizes in the host endoplasmic reticulum into predominantly trimers. In a second time, gp160 transits in the host Golgi, where glycosylation is completed. The precursor is then proteolytically cleaved in the trans-Golgi and thereby activated by cellular furin or furin-like proteases to produce gp120 and gp41.</text>
</comment>
<keyword evidence="13 32" id="KW-0165">Cleavage on pair of basic residues</keyword>
<comment type="caution">
    <text evidence="32 33">Lacks conserved residue(s) required for the propagation of feature annotation.</text>
</comment>
<feature type="region of interest" description="CD4-binding loop" evidence="32">
    <location>
        <begin position="376"/>
        <end position="386"/>
    </location>
</feature>
<evidence type="ECO:0000256" key="23">
    <source>
        <dbReference type="ARBA" id="ARBA00023046"/>
    </source>
</evidence>
<keyword evidence="12 32" id="KW-1162">Viral penetration into host cytoplasm</keyword>
<dbReference type="GO" id="GO:1903911">
    <property type="term" value="P:positive regulation of receptor clustering"/>
    <property type="evidence" value="ECO:0007669"/>
    <property type="project" value="UniProtKB-UniRule"/>
</dbReference>
<feature type="domain" description="Retroviral envelope protein GP41-like" evidence="35">
    <location>
        <begin position="536"/>
        <end position="727"/>
    </location>
</feature>
<keyword evidence="20 32" id="KW-0261">Viral envelope protein</keyword>
<protein>
    <recommendedName>
        <fullName evidence="32">Envelope glycoprotein gp160</fullName>
    </recommendedName>
    <alternativeName>
        <fullName evidence="32">Env polyprotein</fullName>
    </alternativeName>
    <component>
        <recommendedName>
            <fullName evidence="32">Surface protein gp120</fullName>
            <shortName evidence="32">SU</shortName>
        </recommendedName>
        <alternativeName>
            <fullName evidence="32">Glycoprotein 120</fullName>
            <shortName evidence="32">gp120</shortName>
        </alternativeName>
    </component>
    <component>
        <recommendedName>
            <fullName evidence="32">Transmembrane protein gp41</fullName>
            <shortName evidence="32">TM</shortName>
        </recommendedName>
        <alternativeName>
            <fullName evidence="32">Glycoprotein 41</fullName>
            <shortName evidence="32">gp41</shortName>
        </alternativeName>
    </component>
</protein>
<dbReference type="GO" id="GO:0044175">
    <property type="term" value="C:host cell endosome membrane"/>
    <property type="evidence" value="ECO:0007669"/>
    <property type="project" value="UniProtKB-SubCell"/>
</dbReference>
<comment type="miscellaneous">
    <text evidence="32">HIV-1 lineages are divided in three main groups, M (for Major), O (for Outlier), and N (for New, or Non-M, Non-O). The vast majority of strains found worldwide belong to the group M. Group O seems to be endemic to and largely confined to Cameroon and neighboring countries in West Central Africa, where these viruses represent a small minority of HIV-1 strains. The group N is represented by a limited number of isolates from Cameroonian persons. The group M is further subdivided in 9 clades or subtypes (A to D, F to H, J and K).</text>
</comment>
<keyword evidence="16 32" id="KW-0732">Signal</keyword>
<feature type="region of interest" description="Fusion peptide" evidence="32">
    <location>
        <begin position="518"/>
        <end position="538"/>
    </location>
</feature>
<feature type="disulfide bond" evidence="32">
    <location>
        <begin position="242"/>
        <end position="253"/>
    </location>
</feature>
<reference evidence="36" key="2">
    <citation type="submission" date="2010-03" db="EMBL/GenBank/DDBJ databases">
        <authorList>
            <person name="Heath L.M."/>
            <person name="Conway S."/>
            <person name="Jones L."/>
            <person name="Semrau K."/>
            <person name="Nakamura K."/>
            <person name="Walter J."/>
            <person name="Decker D."/>
            <person name="Hong J."/>
            <person name="Heil M."/>
            <person name="Sinkala M."/>
            <person name="Kankasa C."/>
            <person name="Thea D.M."/>
            <person name="Kuhn L."/>
            <person name="Mullins J.I."/>
            <person name="Aldrovandi G.M."/>
        </authorList>
    </citation>
    <scope>NUCLEOTIDE SEQUENCE</scope>
    <source>
        <strain evidence="36">34M.PL.103</strain>
    </source>
</reference>
<keyword evidence="27 32" id="KW-1015">Disulfide bond</keyword>
<dbReference type="GO" id="GO:0075512">
    <property type="term" value="P:clathrin-dependent endocytosis of virus by host cell"/>
    <property type="evidence" value="ECO:0007669"/>
    <property type="project" value="UniProtKB-UniRule"/>
</dbReference>
<dbReference type="InterPro" id="IPR037527">
    <property type="entry name" value="Gp160"/>
</dbReference>
<dbReference type="GO" id="GO:1903908">
    <property type="term" value="P:positive regulation of plasma membrane raft polarization"/>
    <property type="evidence" value="ECO:0007669"/>
    <property type="project" value="UniProtKB-UniRule"/>
</dbReference>
<feature type="region of interest" description="Immunosuppression" evidence="32">
    <location>
        <begin position="580"/>
        <end position="598"/>
    </location>
</feature>
<dbReference type="InterPro" id="IPR000328">
    <property type="entry name" value="GP41-like"/>
</dbReference>
<dbReference type="GO" id="GO:0016020">
    <property type="term" value="C:membrane"/>
    <property type="evidence" value="ECO:0007669"/>
    <property type="project" value="UniProtKB-UniRule"/>
</dbReference>
<dbReference type="GO" id="GO:0019064">
    <property type="term" value="P:fusion of virus membrane with host plasma membrane"/>
    <property type="evidence" value="ECO:0007669"/>
    <property type="project" value="UniProtKB-UniRule"/>
</dbReference>
<feature type="region of interest" description="MPER; binding to GalCer" evidence="32">
    <location>
        <begin position="669"/>
        <end position="690"/>
    </location>
</feature>
<keyword evidence="11 32" id="KW-0945">Host-virus interaction</keyword>
<evidence type="ECO:0000256" key="28">
    <source>
        <dbReference type="ARBA" id="ARBA00023180"/>
    </source>
</evidence>
<organismHost>
    <name type="scientific">Homo sapiens</name>
    <name type="common">Human</name>
    <dbReference type="NCBI Taxonomy" id="9606"/>
</organismHost>
<dbReference type="FunFam" id="2.170.40.20:FF:000003">
    <property type="entry name" value="Envelope glycoprotein gp160"/>
    <property type="match status" value="1"/>
</dbReference>
<feature type="disulfide bond" evidence="32">
    <location>
        <begin position="53"/>
        <end position="73"/>
    </location>
</feature>
<feature type="site" description="Cleavage; by host furin" evidence="32">
    <location>
        <begin position="517"/>
        <end position="518"/>
    </location>
</feature>
<feature type="disulfide bond" evidence="32">
    <location>
        <begin position="232"/>
        <end position="261"/>
    </location>
</feature>
<evidence type="ECO:0000259" key="34">
    <source>
        <dbReference type="Pfam" id="PF00516"/>
    </source>
</evidence>
<dbReference type="Gene3D" id="2.170.40.20">
    <property type="entry name" value="Human immunodeficiency virus 1, Gp160, envelope glycoprotein"/>
    <property type="match status" value="2"/>
</dbReference>
<evidence type="ECO:0000256" key="15">
    <source>
        <dbReference type="ARBA" id="ARBA00022703"/>
    </source>
</evidence>
<proteinExistence type="inferred from homology"/>
<dbReference type="GO" id="GO:0019082">
    <property type="term" value="P:viral protein processing"/>
    <property type="evidence" value="ECO:0007669"/>
    <property type="project" value="UniProtKB-UniRule"/>
</dbReference>
<dbReference type="HAMAP" id="MF_04083">
    <property type="entry name" value="HIV_ENV"/>
    <property type="match status" value="1"/>
</dbReference>
<dbReference type="SUPFAM" id="SSF56502">
    <property type="entry name" value="gp120 core"/>
    <property type="match status" value="2"/>
</dbReference>
<keyword evidence="19 32" id="KW-1043">Host membrane</keyword>
<feature type="coiled-coil region" evidence="32">
    <location>
        <begin position="640"/>
        <end position="674"/>
    </location>
</feature>
<keyword evidence="18 32" id="KW-0946">Virion</keyword>
<dbReference type="GO" id="GO:0019031">
    <property type="term" value="C:viral envelope"/>
    <property type="evidence" value="ECO:0007669"/>
    <property type="project" value="UniProtKB-KW"/>
</dbReference>
<keyword evidence="23 32" id="KW-1039">Host endosome</keyword>
<dbReference type="GO" id="GO:0005198">
    <property type="term" value="F:structural molecule activity"/>
    <property type="evidence" value="ECO:0007669"/>
    <property type="project" value="UniProtKB-UniRule"/>
</dbReference>
<comment type="domain">
    <text evidence="32">The membrane proximal external region (MPER) present in gp41 is a tryptophan-rich region recognized by the antibodies 2F5, Z13, and 4E10. MPER seems to play a role in fusion.</text>
</comment>
<keyword evidence="8 32" id="KW-1170">Fusion of virus membrane with host endosomal membrane</keyword>
<keyword evidence="9 32" id="KW-1032">Host cell membrane</keyword>
<keyword evidence="29 32" id="KW-0899">Viral immunoevasion</keyword>
<dbReference type="GO" id="GO:0039654">
    <property type="term" value="P:fusion of virus membrane with host endosome membrane"/>
    <property type="evidence" value="ECO:0007669"/>
    <property type="project" value="UniProtKB-UniRule"/>
</dbReference>
<keyword evidence="14 32" id="KW-0812">Transmembrane</keyword>
<feature type="chain" id="PRO_5023416893" description="Transmembrane protein gp41" evidence="32">
    <location>
        <begin position="518"/>
        <end position="857"/>
    </location>
</feature>
<sequence>MRVRGILRNWQPWWMWGILGFWMVLICNGTGKFWVTVYYGVPVWKEAKTTLFCASDAKGYEKEVHNIWATHACVPTDPNPQELVLGNVTENFNMWKNDMVDQMHEDVISLWDQSLKPCVKLTPLCVTLNCTDAISINATNATSVPPISTPSTTNVTYNISGDAEIKNCSFNITTELRDKIKKVHALFYRLDIETFKDDDKNQTMYRLINCNTSAVAQACPKVSFDPIPIHYCAPAGYAILKCNNETFNGTGPCQNVSTVQCTHGIKPVVSTQLLLNGSLAGKEIIIRSENLTDNTKTIIAHLNESIKIECVRPNNNTRESIRIGPGQAFYATGDIIGNIRQAYCNISKSQWNETLEKIKKKLEKHFPNKTIKFEPASGGDLEIVTHSFNCRGEFFYCNTSKLFNTSAQTDNSSIILPCKIKQFINMWQEVGRAMYAPPIAGIINCTSNITGILLTRDGGEENKNDTNSTGTEIFRPGGGNMKDNWRSELYKYKVVEIKPLGVAPTKARRRVVEREKRAVGIGAVIFGFLGAAGSTMGAASIALTAQARQVLSGIVQQQNNLLRAIEAQQHMLQLTVWGIKQLQARVLAIERYLRDQQLLGLWGCSGKSICTTNVPWNSTWNNNRSENDIWENLTWMQWDREISNYTGIIYQLLEESQYQQDKNEKDLLALDSWKNLWTWFDISNWLWYIKIFIMIVGGLIGLRIIFTVLSIVNRVRQGYSPLSFQTLTPNPRGLDRPRGIEEEGGEQDRDRSIRLVSGFLALAWDDLRSLCLFSYHQLRDFILIAARAAELLGRSSLKGLQRGWEALKYLGSLVQYWGLELKKSAISLFDAVAIAVAERTDRIIGLIQRIWRAIRNE</sequence>
<evidence type="ECO:0000256" key="7">
    <source>
        <dbReference type="ARBA" id="ARBA00022506"/>
    </source>
</evidence>
<feature type="topological domain" description="Cytoplasmic" evidence="32">
    <location>
        <begin position="713"/>
        <end position="857"/>
    </location>
</feature>
<evidence type="ECO:0000259" key="35">
    <source>
        <dbReference type="Pfam" id="PF00517"/>
    </source>
</evidence>
<dbReference type="InterPro" id="IPR000777">
    <property type="entry name" value="HIV1_Gp120"/>
</dbReference>
<comment type="subcellular location">
    <subcellularLocation>
        <location evidence="3">Host cell membrane</location>
        <topology evidence="3">Peripheral membrane protein</topology>
    </subcellularLocation>
    <subcellularLocation>
        <location evidence="1">Host cell membrane</location>
        <topology evidence="1">Single-pass type I membrane protein</topology>
    </subcellularLocation>
    <subcellularLocation>
        <location evidence="2">Host endosome membrane</location>
        <topology evidence="2">Peripheral membrane protein</topology>
    </subcellularLocation>
    <subcellularLocation>
        <location evidence="5">Host endosome membrane</location>
        <topology evidence="5">Single-pass type I membrane protein</topology>
    </subcellularLocation>
    <subcellularLocation>
        <location evidence="6">Virion membrane</location>
        <topology evidence="6">Peripheral membrane protein</topology>
    </subcellularLocation>
    <subcellularLocation>
        <location evidence="4">Virion membrane</location>
        <topology evidence="4">Single-pass type I membrane protein</topology>
    </subcellularLocation>
</comment>
<keyword evidence="7 32" id="KW-1168">Fusion of virus membrane with host membrane</keyword>
<evidence type="ECO:0000256" key="20">
    <source>
        <dbReference type="ARBA" id="ARBA00022879"/>
    </source>
</evidence>
<evidence type="ECO:0000256" key="6">
    <source>
        <dbReference type="ARBA" id="ARBA00004650"/>
    </source>
</evidence>
<comment type="PTM">
    <text evidence="32">Specific enzymatic cleavages in vivo yield mature proteins. Envelope glycoproteins are synthesized as a inactive precursor that is heavily N-glycosylated and processed likely by host cell furin in the Golgi to yield the mature SU and TM proteins. The cleavage site between SU and TM requires the minimal sequence [KR]-X-[KR]-R. About 2 of the 9 disulfide bonds of gp41 are reduced by P4HB/PDI, following binding to CD4 receptor.</text>
</comment>
<evidence type="ECO:0000256" key="21">
    <source>
        <dbReference type="ARBA" id="ARBA00022890"/>
    </source>
</evidence>
<feature type="domain" description="Human immunodeficiency virus 1 envelope glycoprotein Gp120" evidence="34">
    <location>
        <begin position="34"/>
        <end position="517"/>
    </location>
</feature>
<evidence type="ECO:0000256" key="26">
    <source>
        <dbReference type="ARBA" id="ARBA00023139"/>
    </source>
</evidence>
<evidence type="ECO:0000256" key="27">
    <source>
        <dbReference type="ARBA" id="ARBA00023157"/>
    </source>
</evidence>
<evidence type="ECO:0000256" key="2">
    <source>
        <dbReference type="ARBA" id="ARBA00004433"/>
    </source>
</evidence>
<comment type="PTM">
    <text evidence="32">Highly glycosylated by host. The high number of glycan on the protein is reffered to as 'glycan shield' because it contributes to hide protein sequence from adaptive immune system.</text>
</comment>
<comment type="function">
    <text evidence="32">Transmembrane protein gp41: Acts as a class I viral fusion protein. Under the current model, the protein has at least 3 conformational states: pre-fusion native state, pre-hairpin intermediate state, and post-fusion hairpin state. During fusion of viral and target intracellular membranes, the coiled coil regions (heptad repeats) assume a trimer-of-hairpins structure, positioning the fusion peptide in close proximity to the C-terminal region of the ectodomain. The formation of this structure appears to drive apposition and subsequent fusion of viral and target cell membranes. Complete fusion occurs in host cell endosomes and is dynamin-dependent, however some lipid transfer might occur at the plasma membrane. The virus undergoes clathrin-dependent internalization long before endosomal fusion, thus minimizing the surface exposure of conserved viral epitopes during fusion and reducing the efficacy of inhibitors targeting these epitopes. Membranes fusion leads to delivery of the nucleocapsid into the cytoplasm.</text>
</comment>
<keyword evidence="17 32" id="KW-1161">Viral attachment to host cell</keyword>
<keyword evidence="15 32" id="KW-0053">Apoptosis</keyword>
<keyword evidence="30 32" id="KW-0449">Lipoprotein</keyword>
<comment type="function">
    <text evidence="32">Surface protein gp120: Attaches the virus to the host lymphoid cell by binding to the primary receptor CD4. This interaction induces a structural rearrangement creating a high affinity binding site for a chemokine coreceptor like CXCR4 and/or CCR5. Acts as a ligand for CD209/DC-SIGN and CLEC4M/DC-SIGNR, which are respectively found on dendritic cells (DCs), and on endothelial cells of liver sinusoids and lymph node sinuses. These interactions allow capture of viral particles at mucosal surfaces by these cells and subsequent transmission to permissive cells. HIV subverts the migration properties of dendritic cells to gain access to CD4+ T-cells in lymph nodes. Virus transmission to permissive T-cells occurs either in trans (without DCs infection, through viral capture and transmission), or in cis (following DCs productive infection, through the usual CD4-gp120 interaction), thereby inducing a robust infection. In trans infection, bound virions remain infectious over days and it is proposed that they are not degraded, but protected in non-lysosomal acidic organelles within the DCs close to the cell membrane thus contributing to the viral infectious potential during DCs' migration from the periphery to the lymphoid tissues. On arrival at lymphoid tissues, intact virions recycle back to DCs' cell surface allowing virus transmission to CD4+ T-cells.</text>
</comment>
<evidence type="ECO:0000256" key="22">
    <source>
        <dbReference type="ARBA" id="ARBA00022989"/>
    </source>
</evidence>
<dbReference type="FunFam" id="2.170.40.20:FF:000002">
    <property type="entry name" value="Envelope glycoprotein gp160"/>
    <property type="match status" value="1"/>
</dbReference>
<keyword evidence="10 32" id="KW-1165">Clathrin-mediated endocytosis of virus by host</keyword>
<evidence type="ECO:0000256" key="18">
    <source>
        <dbReference type="ARBA" id="ARBA00022844"/>
    </source>
</evidence>
<comment type="PTM">
    <text evidence="32">Palmitoylation of the transmembrane protein and of Env polyprotein (prior to its proteolytic cleavage) is essential for their association with host cell membrane lipid rafts. Palmitoylation is therefore required for envelope trafficking to classical lipid rafts, but not for viral replication.</text>
</comment>
<evidence type="ECO:0000256" key="10">
    <source>
        <dbReference type="ARBA" id="ARBA00022570"/>
    </source>
</evidence>
<dbReference type="GO" id="GO:0052031">
    <property type="term" value="P:symbiont-mediated perturbation of host defense response"/>
    <property type="evidence" value="ECO:0007669"/>
    <property type="project" value="UniProtKB-UniRule"/>
</dbReference>
<comment type="subcellular location">
    <molecule>Surface protein gp120</molecule>
    <subcellularLocation>
        <location evidence="32">Virion membrane</location>
        <topology evidence="32">Peripheral membrane protein</topology>
    </subcellularLocation>
    <subcellularLocation>
        <location evidence="32">Host cell membrane</location>
        <topology evidence="32">Peripheral membrane protein</topology>
    </subcellularLocation>
    <subcellularLocation>
        <location evidence="32">Host endosome membrane</location>
        <topology evidence="32">Single-pass type I membrane protein</topology>
    </subcellularLocation>
    <text evidence="32">The surface protein is not anchored to the viral envelope, but associates with the extravirion surface through its binding to TM. It is probably concentrated at the site of budding and incorporated into the virions possibly by contacts between the cytoplasmic tail of Env and the N-terminus of Gag.</text>
</comment>
<comment type="subunit">
    <text evidence="32">The mature envelope protein (Env) consists of a homotrimer of non-covalently associated gp120-gp41 heterodimers. The resulting complex protrudes from the virus surface as a spike. There seems to be as few as 10 spikes on the average virion. Surface protein gp120 interacts with host CD4, CCR5 and CXCR4. Gp120 also interacts with the C-type lectins CD209/DC-SIGN and CLEC4M/DC-SIGNR (collectively referred to as DC-SIGN(R)). Gp120 and gp41 interact with GalCer. Gp120 interacts with host ITGA4/ITGB7 complex; on CD4+ T-cells, this interaction results in rapid activation of integrin ITGAL/LFA-1, which facilitates efficient cell-to-cell spreading of HIV-1. Gp120 interacts with cell-associated heparan sulfate; this interaction increases virus infectivity on permissive cells and may be involved in infection of CD4- cells.</text>
</comment>
<comment type="miscellaneous">
    <text evidence="32">Inhibitors targeting HIV-1 viral envelope proteins are used as antiretroviral drugs. Attachment of virions to the cell surface via non-specific interactions and CD4 binding can be blocked by inhibitors that include cyanovirin-N, cyclotriazadisulfonamide analogs, PRO 2000, TNX 355 and PRO 542. In addition, BMS 806 can block CD4-induced conformational changes. Env interactions with the coreceptor molecules can be targeted by CCR5 antagonists including SCH-D, maraviroc (UK 427857) and aplaviroc (GW 873140), and the CXCR4 antagonist AMD 070. Fusion of viral and cellular membranes can be inhibited by peptides such as enfuvirtide and tifuvirtide (T 1249). Resistance to inhibitors associated with mutations in Env are observed. Most of the time, single mutations confer only a modest reduction in drug susceptibility. Combination of several mutations is usually required to develop a high-level drug resistance.</text>
</comment>
<dbReference type="SUPFAM" id="SSF58069">
    <property type="entry name" value="Virus ectodomain"/>
    <property type="match status" value="1"/>
</dbReference>
<evidence type="ECO:0000256" key="19">
    <source>
        <dbReference type="ARBA" id="ARBA00022870"/>
    </source>
</evidence>
<evidence type="ECO:0000256" key="14">
    <source>
        <dbReference type="ARBA" id="ARBA00022692"/>
    </source>
</evidence>
<dbReference type="EMBL" id="HM036954">
    <property type="protein sequence ID" value="ADH82032.1"/>
    <property type="molecule type" value="Genomic_RNA"/>
</dbReference>
<evidence type="ECO:0000256" key="33">
    <source>
        <dbReference type="RuleBase" id="RU363095"/>
    </source>
</evidence>
<comment type="domain">
    <text evidence="32 33">The 17 amino acids long immunosuppressive region is present in many retroviral envelope proteins. Synthetic peptides derived from this relatively conserved sequence inhibit immune function in vitro and in vivo.</text>
</comment>
<dbReference type="Gene3D" id="1.20.5.490">
    <property type="entry name" value="Single helix bin"/>
    <property type="match status" value="1"/>
</dbReference>
<keyword evidence="24 32" id="KW-0175">Coiled coil</keyword>
<feature type="transmembrane region" description="Helical" evidence="33">
    <location>
        <begin position="518"/>
        <end position="543"/>
    </location>
</feature>
<evidence type="ECO:0000256" key="12">
    <source>
        <dbReference type="ARBA" id="ARBA00022595"/>
    </source>
</evidence>
<dbReference type="CDD" id="cd09909">
    <property type="entry name" value="HIV-1-like_HR1-HR2"/>
    <property type="match status" value="1"/>
</dbReference>
<evidence type="ECO:0000256" key="1">
    <source>
        <dbReference type="ARBA" id="ARBA00004402"/>
    </source>
</evidence>
<keyword evidence="31 32" id="KW-1160">Virus entry into host cell</keyword>
<evidence type="ECO:0000256" key="32">
    <source>
        <dbReference type="HAMAP-Rule" id="MF_04083"/>
    </source>
</evidence>
<evidence type="ECO:0000256" key="8">
    <source>
        <dbReference type="ARBA" id="ARBA00022510"/>
    </source>
</evidence>
<organism evidence="36">
    <name type="scientific">Human immunodeficiency virus type 1</name>
    <name type="common">HIV-1</name>
    <dbReference type="NCBI Taxonomy" id="11676"/>
    <lineage>
        <taxon>Viruses</taxon>
        <taxon>Riboviria</taxon>
        <taxon>Pararnavirae</taxon>
        <taxon>Artverviricota</taxon>
        <taxon>Revtraviricetes</taxon>
        <taxon>Ortervirales</taxon>
        <taxon>Retroviridae</taxon>
        <taxon>Orthoretrovirinae</taxon>
        <taxon>Lentivirus</taxon>
        <taxon>Lentivirus humimdef1</taxon>
    </lineage>
</organism>
<feature type="transmembrane region" description="Helical" evidence="33">
    <location>
        <begin position="13"/>
        <end position="35"/>
    </location>
</feature>
<dbReference type="Pfam" id="PF00516">
    <property type="entry name" value="GP120"/>
    <property type="match status" value="1"/>
</dbReference>
<dbReference type="InterPro" id="IPR036377">
    <property type="entry name" value="Gp120_core_sf"/>
</dbReference>
<evidence type="ECO:0000256" key="25">
    <source>
        <dbReference type="ARBA" id="ARBA00023136"/>
    </source>
</evidence>
<keyword evidence="21 32" id="KW-1164">Virus endocytosis by host</keyword>
<dbReference type="FunFam" id="1.10.287.210:FF:000001">
    <property type="entry name" value="Envelope glycoprotein gp160"/>
    <property type="match status" value="1"/>
</dbReference>
<evidence type="ECO:0000256" key="4">
    <source>
        <dbReference type="ARBA" id="ARBA00004563"/>
    </source>
</evidence>
<keyword evidence="25 32" id="KW-0472">Membrane</keyword>
<feature type="lipid moiety-binding region" description="S-palmitoyl cysteine; by host" evidence="32">
    <location>
        <position position="771"/>
    </location>
</feature>
<evidence type="ECO:0000256" key="24">
    <source>
        <dbReference type="ARBA" id="ARBA00023054"/>
    </source>
</evidence>
<dbReference type="GO" id="GO:0019062">
    <property type="term" value="P:virion attachment to host cell"/>
    <property type="evidence" value="ECO:0007669"/>
    <property type="project" value="UniProtKB-UniRule"/>
</dbReference>
<evidence type="ECO:0000256" key="11">
    <source>
        <dbReference type="ARBA" id="ARBA00022581"/>
    </source>
</evidence>
<name>D7R5K9_HV1</name>
<evidence type="ECO:0000256" key="9">
    <source>
        <dbReference type="ARBA" id="ARBA00022511"/>
    </source>
</evidence>
<evidence type="ECO:0000256" key="13">
    <source>
        <dbReference type="ARBA" id="ARBA00022685"/>
    </source>
</evidence>
<keyword evidence="26 32" id="KW-0564">Palmitate</keyword>
<evidence type="ECO:0000313" key="36">
    <source>
        <dbReference type="EMBL" id="ADH82032.1"/>
    </source>
</evidence>
<keyword evidence="22 32" id="KW-1133">Transmembrane helix</keyword>
<evidence type="ECO:0000256" key="31">
    <source>
        <dbReference type="ARBA" id="ARBA00023296"/>
    </source>
</evidence>
<reference evidence="36" key="1">
    <citation type="journal article" date="2010" name="PLoS ONE">
        <title>Restriction of HIV-1 genotypes in breast milk does not account for the population transmission genetic bottleneck that occurs following transmission.</title>
        <authorList>
            <person name="Heath L."/>
            <person name="Conway S."/>
            <person name="Jones L."/>
            <person name="Semrau K."/>
            <person name="Nakamura K."/>
            <person name="Walter J."/>
            <person name="Decker W.D."/>
            <person name="Hong J."/>
            <person name="Chen T."/>
            <person name="Heil M."/>
            <person name="Sinkala M."/>
            <person name="Kankasa C."/>
            <person name="Thea D.M."/>
            <person name="Kuhn L."/>
            <person name="Mullins J.I."/>
            <person name="Aldrovandi G.M."/>
        </authorList>
    </citation>
    <scope>NUCLEOTIDE SEQUENCE</scope>
    <source>
        <strain evidence="36">34M.PL.103</strain>
    </source>
</reference>
<dbReference type="Pfam" id="PF00517">
    <property type="entry name" value="GP41"/>
    <property type="match status" value="1"/>
</dbReference>
<feature type="disulfide bond" evidence="32">
    <location>
        <begin position="604"/>
        <end position="610"/>
    </location>
</feature>
<evidence type="ECO:0000256" key="30">
    <source>
        <dbReference type="ARBA" id="ARBA00023288"/>
    </source>
</evidence>
<evidence type="ECO:0000256" key="17">
    <source>
        <dbReference type="ARBA" id="ARBA00022804"/>
    </source>
</evidence>
<comment type="subcellular location">
    <molecule>Transmembrane protein gp41</molecule>
    <subcellularLocation>
        <location evidence="32">Virion membrane</location>
        <topology evidence="32">Single-pass type I membrane protein</topology>
    </subcellularLocation>
    <subcellularLocation>
        <location evidence="32">Host cell membrane</location>
        <topology evidence="32">Single-pass type I membrane protein</topology>
    </subcellularLocation>
    <subcellularLocation>
        <location evidence="32">Host endosome membrane</location>
        <topology evidence="32">Single-pass type I membrane protein</topology>
    </subcellularLocation>
    <text evidence="32">It is probably concentrated at the site of budding and incorporated into the virions possibly by contacts between the cytoplasmic tail of Env and the N-terminus of Gag.</text>
</comment>
<evidence type="ECO:0000256" key="5">
    <source>
        <dbReference type="ARBA" id="ARBA00004578"/>
    </source>
</evidence>
<comment type="domain">
    <text evidence="32">Some of the most genetically diverse regions of the viral genome are present in Env. They are called variable regions 1 through 5 (V1 through V5). Coreceptor usage of gp120 is determined mainly by the primary structure of the third variable region (V3) in the outer domain of gp120. The sequence of V3 determines which coreceptor, CCR5 and/or CXCR4 (corresponding to R5/macrophage, X4/T cell and R5X4/T cell and macrophage tropism), is used to trigger the fusion potential of the Env complex, and hence which cells the virus can infect. Binding to CCR5 involves a region adjacent in addition to V3.</text>
</comment>
<feature type="transmembrane region" description="Helical" evidence="33">
    <location>
        <begin position="685"/>
        <end position="712"/>
    </location>
</feature>
<comment type="domain">
    <text evidence="32">The YXXL motif is involved in determining the exact site of viral release at the surface of infected mononuclear cells and promotes endocytosis. YXXL and di-leucine endocytosis motifs interact directly or indirectly with the clathrin adapter complexes, opperate independently, and their activities are not additive.</text>
</comment>
<evidence type="ECO:0000256" key="16">
    <source>
        <dbReference type="ARBA" id="ARBA00022729"/>
    </source>
</evidence>
<comment type="domain">
    <text evidence="32">The CD4-binding region is targeted by the antibody b12.</text>
</comment>